<dbReference type="Pfam" id="PF20095">
    <property type="entry name" value="DUF6485"/>
    <property type="match status" value="1"/>
</dbReference>
<dbReference type="EMBL" id="CP001649">
    <property type="protein sequence ID" value="ACS79990.1"/>
    <property type="molecule type" value="Genomic_DNA"/>
</dbReference>
<keyword evidence="2" id="KW-1185">Reference proteome</keyword>
<name>C6BUI1_MARSD</name>
<evidence type="ECO:0000313" key="2">
    <source>
        <dbReference type="Proteomes" id="UP000002601"/>
    </source>
</evidence>
<dbReference type="STRING" id="526222.Desal_1929"/>
<dbReference type="HOGENOM" id="CLU_194452_0_0_7"/>
<evidence type="ECO:0000313" key="1">
    <source>
        <dbReference type="EMBL" id="ACS79990.1"/>
    </source>
</evidence>
<gene>
    <name evidence="1" type="ordered locus">Desal_1929</name>
</gene>
<dbReference type="RefSeq" id="WP_015851806.1">
    <property type="nucleotide sequence ID" value="NC_012881.1"/>
</dbReference>
<dbReference type="eggNOG" id="ENOG5032Y2U">
    <property type="taxonomic scope" value="Bacteria"/>
</dbReference>
<protein>
    <submittedName>
        <fullName evidence="1">Conserved hypothetical cytosolic protein</fullName>
    </submittedName>
</protein>
<organism evidence="1 2">
    <name type="scientific">Maridesulfovibrio salexigens (strain ATCC 14822 / DSM 2638 / NCIMB 8403 / VKM B-1763)</name>
    <name type="common">Desulfovibrio salexigens</name>
    <dbReference type="NCBI Taxonomy" id="526222"/>
    <lineage>
        <taxon>Bacteria</taxon>
        <taxon>Pseudomonadati</taxon>
        <taxon>Thermodesulfobacteriota</taxon>
        <taxon>Desulfovibrionia</taxon>
        <taxon>Desulfovibrionales</taxon>
        <taxon>Desulfovibrionaceae</taxon>
        <taxon>Maridesulfovibrio</taxon>
    </lineage>
</organism>
<dbReference type="Proteomes" id="UP000002601">
    <property type="component" value="Chromosome"/>
</dbReference>
<sequence length="67" mass="7712">MSLDGCSIEKNKIDCPCTYSGCPRAGACCECIKYHRAKDQLPACYFTPEQEKTYNRSIEYFIECRTK</sequence>
<dbReference type="KEGG" id="dsa:Desal_1929"/>
<dbReference type="AlphaFoldDB" id="C6BUI1"/>
<reference evidence="1 2" key="1">
    <citation type="submission" date="2009-06" db="EMBL/GenBank/DDBJ databases">
        <title>Complete sequence of Desulfovibrio salexigens DSM 2638.</title>
        <authorList>
            <consortium name="US DOE Joint Genome Institute"/>
            <person name="Lucas S."/>
            <person name="Copeland A."/>
            <person name="Lapidus A."/>
            <person name="Glavina del Rio T."/>
            <person name="Tice H."/>
            <person name="Bruce D."/>
            <person name="Goodwin L."/>
            <person name="Pitluck S."/>
            <person name="Munk A.C."/>
            <person name="Brettin T."/>
            <person name="Detter J.C."/>
            <person name="Han C."/>
            <person name="Tapia R."/>
            <person name="Larimer F."/>
            <person name="Land M."/>
            <person name="Hauser L."/>
            <person name="Kyrpides N."/>
            <person name="Anderson I."/>
            <person name="Wall J.D."/>
            <person name="Arkin A.P."/>
            <person name="Dehal P."/>
            <person name="Chivian D."/>
            <person name="Giles B."/>
            <person name="Hazen T.C."/>
        </authorList>
    </citation>
    <scope>NUCLEOTIDE SEQUENCE [LARGE SCALE GENOMIC DNA]</scope>
    <source>
        <strain evidence="2">ATCC 14822 / DSM 2638 / NCIMB 8403 / VKM B-1763</strain>
    </source>
</reference>
<accession>C6BUI1</accession>
<proteinExistence type="predicted"/>
<dbReference type="OrthoDB" id="9800443at2"/>